<dbReference type="PANTHER" id="PTHR30294">
    <property type="entry name" value="MEMBRANE COMPONENT OF ABC TRANSPORTER YHHJ-RELATED"/>
    <property type="match status" value="1"/>
</dbReference>
<evidence type="ECO:0000256" key="5">
    <source>
        <dbReference type="ARBA" id="ARBA00022692"/>
    </source>
</evidence>
<comment type="subcellular location">
    <subcellularLocation>
        <location evidence="1">Cell membrane</location>
        <topology evidence="1">Multi-pass membrane protein</topology>
    </subcellularLocation>
</comment>
<keyword evidence="9" id="KW-1185">Reference proteome</keyword>
<dbReference type="PANTHER" id="PTHR30294:SF29">
    <property type="entry name" value="MULTIDRUG ABC TRANSPORTER PERMEASE YBHS-RELATED"/>
    <property type="match status" value="1"/>
</dbReference>
<keyword evidence="6" id="KW-1133">Transmembrane helix</keyword>
<reference evidence="8" key="1">
    <citation type="journal article" date="2014" name="Genome Announc.">
        <title>Draft genome sequences of the altered schaedler flora, a defined bacterial community from gnotobiotic mice.</title>
        <authorList>
            <person name="Wannemuehler M.J."/>
            <person name="Overstreet A.M."/>
            <person name="Ward D.V."/>
            <person name="Phillips G.J."/>
        </authorList>
    </citation>
    <scope>NUCLEOTIDE SEQUENCE</scope>
    <source>
        <strain evidence="8">ASF457</strain>
    </source>
</reference>
<evidence type="ECO:0000256" key="1">
    <source>
        <dbReference type="ARBA" id="ARBA00004651"/>
    </source>
</evidence>
<dbReference type="InterPro" id="IPR013525">
    <property type="entry name" value="ABC2_TM"/>
</dbReference>
<dbReference type="eggNOG" id="COG0842">
    <property type="taxonomic scope" value="Bacteria"/>
</dbReference>
<dbReference type="Proteomes" id="UP000017429">
    <property type="component" value="Chromosome"/>
</dbReference>
<keyword evidence="7" id="KW-0472">Membrane</keyword>
<dbReference type="GO" id="GO:0140359">
    <property type="term" value="F:ABC-type transporter activity"/>
    <property type="evidence" value="ECO:0007669"/>
    <property type="project" value="InterPro"/>
</dbReference>
<name>V2PYW9_9BACT</name>
<protein>
    <submittedName>
        <fullName evidence="8">Multidrug ABC transporter permease YbhR</fullName>
    </submittedName>
</protein>
<evidence type="ECO:0000256" key="6">
    <source>
        <dbReference type="ARBA" id="ARBA00022989"/>
    </source>
</evidence>
<organism evidence="8 9">
    <name type="scientific">Mucispirillum schaedleri ASF457</name>
    <dbReference type="NCBI Taxonomy" id="1379858"/>
    <lineage>
        <taxon>Bacteria</taxon>
        <taxon>Pseudomonadati</taxon>
        <taxon>Deferribacterota</taxon>
        <taxon>Deferribacteres</taxon>
        <taxon>Deferribacterales</taxon>
        <taxon>Mucispirillaceae</taxon>
        <taxon>Mucispirillum</taxon>
    </lineage>
</organism>
<dbReference type="InterPro" id="IPR051449">
    <property type="entry name" value="ABC-2_transporter_component"/>
</dbReference>
<evidence type="ECO:0000313" key="9">
    <source>
        <dbReference type="Proteomes" id="UP000017429"/>
    </source>
</evidence>
<dbReference type="GO" id="GO:0005886">
    <property type="term" value="C:plasma membrane"/>
    <property type="evidence" value="ECO:0007669"/>
    <property type="project" value="UniProtKB-SubCell"/>
</dbReference>
<proteinExistence type="inferred from homology"/>
<keyword evidence="4" id="KW-1003">Cell membrane</keyword>
<reference evidence="8" key="2">
    <citation type="submission" date="2022-05" db="EMBL/GenBank/DDBJ databases">
        <authorList>
            <person name="Proctor A.L."/>
            <person name="Phillips G.J."/>
            <person name="Wannemuehler M.J."/>
        </authorList>
    </citation>
    <scope>NUCLEOTIDE SEQUENCE</scope>
    <source>
        <strain evidence="8">ASF457</strain>
    </source>
</reference>
<sequence length="367" mass="41833">MLKYLLEKEFKQFIRNPVMPRMVLIMPLVMMIVFPLATNRQVQDITISIVDNDKSQYSMELVNKITSSGYFILADYSSNYSTALKSVEKGDAYIILEIEKDFEKNIVKEGSANVIISANAVDMFKGSMGASYLSNIIYGYTLELQEKLALINSAHAINIIPLNEFNQTLNYKNFMIPAIMVMLVTMITCFLPTLNIVSEKEKGTMEQINVTPVNKFIFILSKLIPYLIMGIVVFTICIIIAKFLYNLDTKGGIISLYIFTFVYVFVSSGLGLIISNYSYSMQQAMFVMFFFVMILFFMSNLFTPAAYMPEWAQWIAAFNPLKYYGHAVRSIYLKGAVFSDMYRELIILGIFAVVLNTLAVISYKKNE</sequence>
<dbReference type="PROSITE" id="PS51012">
    <property type="entry name" value="ABC_TM2"/>
    <property type="match status" value="1"/>
</dbReference>
<dbReference type="AlphaFoldDB" id="V2PYW9"/>
<reference evidence="8" key="3">
    <citation type="submission" date="2022-06" db="EMBL/GenBank/DDBJ databases">
        <title>Resources to Facilitate Use of the Altered Schaedler Flora (ASF) Mouse Model to Study Microbiome Function.</title>
        <authorList>
            <person name="Proctor A."/>
            <person name="Parvinroo S."/>
            <person name="Richie T."/>
            <person name="Jia X."/>
            <person name="Lee S.T.M."/>
            <person name="Karp P.D."/>
            <person name="Paley S."/>
            <person name="Kostic A.D."/>
            <person name="Pierre J.F."/>
            <person name="Wannemuehler M.J."/>
            <person name="Phillips G.J."/>
        </authorList>
    </citation>
    <scope>NUCLEOTIDE SEQUENCE</scope>
    <source>
        <strain evidence="8">ASF457</strain>
    </source>
</reference>
<dbReference type="InterPro" id="IPR047817">
    <property type="entry name" value="ABC2_TM_bact-type"/>
</dbReference>
<dbReference type="KEGG" id="msch:N508_001850"/>
<gene>
    <name evidence="8" type="primary">ybhR_2</name>
    <name evidence="8" type="ORF">N508_001850</name>
</gene>
<dbReference type="EMBL" id="CP097562">
    <property type="protein sequence ID" value="USF24760.1"/>
    <property type="molecule type" value="Genomic_DNA"/>
</dbReference>
<evidence type="ECO:0000256" key="2">
    <source>
        <dbReference type="ARBA" id="ARBA00007783"/>
    </source>
</evidence>
<dbReference type="OrthoDB" id="9808686at2"/>
<accession>V2PYW9</accession>
<evidence type="ECO:0000256" key="4">
    <source>
        <dbReference type="ARBA" id="ARBA00022475"/>
    </source>
</evidence>
<evidence type="ECO:0000256" key="3">
    <source>
        <dbReference type="ARBA" id="ARBA00022448"/>
    </source>
</evidence>
<dbReference type="Gene3D" id="3.40.1710.10">
    <property type="entry name" value="abc type-2 transporter like domain"/>
    <property type="match status" value="1"/>
</dbReference>
<evidence type="ECO:0000256" key="7">
    <source>
        <dbReference type="ARBA" id="ARBA00023136"/>
    </source>
</evidence>
<keyword evidence="5" id="KW-0812">Transmembrane</keyword>
<dbReference type="Pfam" id="PF12698">
    <property type="entry name" value="ABC2_membrane_3"/>
    <property type="match status" value="1"/>
</dbReference>
<evidence type="ECO:0000313" key="8">
    <source>
        <dbReference type="EMBL" id="USF24760.1"/>
    </source>
</evidence>
<comment type="similarity">
    <text evidence="2">Belongs to the ABC-2 integral membrane protein family.</text>
</comment>
<dbReference type="RefSeq" id="WP_023276130.1">
    <property type="nucleotide sequence ID" value="NZ_CP097562.1"/>
</dbReference>
<keyword evidence="3" id="KW-0813">Transport</keyword>